<evidence type="ECO:0000256" key="8">
    <source>
        <dbReference type="RuleBase" id="RU361157"/>
    </source>
</evidence>
<dbReference type="STRING" id="1307839.L21SP5_02760"/>
<comment type="similarity">
    <text evidence="2 8">Belongs to the ABC-2 integral membrane protein family.</text>
</comment>
<dbReference type="PRINTS" id="PR00164">
    <property type="entry name" value="ABC2TRNSPORT"/>
</dbReference>
<dbReference type="OrthoDB" id="9808686at2"/>
<keyword evidence="11" id="KW-1185">Reference proteome</keyword>
<dbReference type="InterPro" id="IPR051449">
    <property type="entry name" value="ABC-2_transporter_component"/>
</dbReference>
<dbReference type="PROSITE" id="PS51012">
    <property type="entry name" value="ABC_TM2"/>
    <property type="match status" value="1"/>
</dbReference>
<feature type="transmembrane region" description="Helical" evidence="8">
    <location>
        <begin position="171"/>
        <end position="196"/>
    </location>
</feature>
<feature type="transmembrane region" description="Helical" evidence="8">
    <location>
        <begin position="252"/>
        <end position="273"/>
    </location>
</feature>
<feature type="domain" description="ABC transmembrane type-2" evidence="9">
    <location>
        <begin position="116"/>
        <end position="366"/>
    </location>
</feature>
<evidence type="ECO:0000256" key="3">
    <source>
        <dbReference type="ARBA" id="ARBA00022448"/>
    </source>
</evidence>
<reference evidence="10 11" key="1">
    <citation type="submission" date="2015-11" db="EMBL/GenBank/DDBJ databases">
        <title>Description and complete genome sequence of a novel strain predominating in hypersaline microbial mats and representing a new family of the Bacteriodetes phylum.</title>
        <authorList>
            <person name="Spring S."/>
            <person name="Bunk B."/>
            <person name="Sproer C."/>
            <person name="Klenk H.-P."/>
        </authorList>
    </citation>
    <scope>NUCLEOTIDE SEQUENCE [LARGE SCALE GENOMIC DNA]</scope>
    <source>
        <strain evidence="10 11">L21-Spi-D4</strain>
    </source>
</reference>
<dbReference type="KEGG" id="blq:L21SP5_02760"/>
<gene>
    <name evidence="10" type="primary">ybhS_2</name>
    <name evidence="10" type="ORF">L21SP5_02760</name>
</gene>
<feature type="transmembrane region" description="Helical" evidence="8">
    <location>
        <begin position="21"/>
        <end position="40"/>
    </location>
</feature>
<evidence type="ECO:0000256" key="2">
    <source>
        <dbReference type="ARBA" id="ARBA00007783"/>
    </source>
</evidence>
<feature type="transmembrane region" description="Helical" evidence="8">
    <location>
        <begin position="285"/>
        <end position="305"/>
    </location>
</feature>
<dbReference type="PANTHER" id="PTHR30294">
    <property type="entry name" value="MEMBRANE COMPONENT OF ABC TRANSPORTER YHHJ-RELATED"/>
    <property type="match status" value="1"/>
</dbReference>
<dbReference type="InterPro" id="IPR000412">
    <property type="entry name" value="ABC_2_transport"/>
</dbReference>
<comment type="subcellular location">
    <subcellularLocation>
        <location evidence="1 8">Cell membrane</location>
        <topology evidence="1 8">Multi-pass membrane protein</topology>
    </subcellularLocation>
</comment>
<dbReference type="RefSeq" id="WP_057953760.1">
    <property type="nucleotide sequence ID" value="NZ_CP013118.1"/>
</dbReference>
<keyword evidence="4 8" id="KW-1003">Cell membrane</keyword>
<evidence type="ECO:0000259" key="9">
    <source>
        <dbReference type="PROSITE" id="PS51012"/>
    </source>
</evidence>
<dbReference type="InterPro" id="IPR047817">
    <property type="entry name" value="ABC2_TM_bact-type"/>
</dbReference>
<feature type="transmembrane region" description="Helical" evidence="8">
    <location>
        <begin position="217"/>
        <end position="240"/>
    </location>
</feature>
<keyword evidence="5 8" id="KW-0812">Transmembrane</keyword>
<keyword evidence="6 8" id="KW-1133">Transmembrane helix</keyword>
<name>A0A0S2I2B3_9BACT</name>
<dbReference type="GO" id="GO:0140359">
    <property type="term" value="F:ABC-type transporter activity"/>
    <property type="evidence" value="ECO:0007669"/>
    <property type="project" value="InterPro"/>
</dbReference>
<sequence length="368" mass="40935">MKRFLAFVKKEFFHIFRDSRTLLILFGMPIAQILLFGYVITTDLKDVQIAIYDPTPSEVTQGLVHKLESSGYFIVDQYLSSPDEAESAFKTGDIREVIIFEAGLAEKLKRDGKGDIQLLIDASDPNMGNLINQYTRGTILKYQQQINEGPAVSGGIEVESRMMFNAGLDSVYMFVPGTMALILMLISAMMTSISIAREKEMGTMEVLLVSPLRPLQIILGKVTPYVALSFINAVTIIVLGNTVFGVPVKGSLLLLMAESLLFILLALSLGILISTVSKTQQVAMFISLFALMLPTILLSGFIFPIESMPDILQGLSLLMPPRWFITIIKNIMLKGAGMPFVWKETLILLAMILFFIIMSVKKFKIRLE</sequence>
<keyword evidence="7 8" id="KW-0472">Membrane</keyword>
<evidence type="ECO:0000256" key="1">
    <source>
        <dbReference type="ARBA" id="ARBA00004651"/>
    </source>
</evidence>
<dbReference type="EMBL" id="CP013118">
    <property type="protein sequence ID" value="ALO16383.1"/>
    <property type="molecule type" value="Genomic_DNA"/>
</dbReference>
<feature type="transmembrane region" description="Helical" evidence="8">
    <location>
        <begin position="340"/>
        <end position="360"/>
    </location>
</feature>
<accession>A0A0S2I2B3</accession>
<evidence type="ECO:0000313" key="10">
    <source>
        <dbReference type="EMBL" id="ALO16383.1"/>
    </source>
</evidence>
<dbReference type="PATRIC" id="fig|1307839.3.peg.2897"/>
<evidence type="ECO:0000256" key="6">
    <source>
        <dbReference type="ARBA" id="ARBA00022989"/>
    </source>
</evidence>
<proteinExistence type="inferred from homology"/>
<dbReference type="AlphaFoldDB" id="A0A0S2I2B3"/>
<evidence type="ECO:0000313" key="11">
    <source>
        <dbReference type="Proteomes" id="UP000064893"/>
    </source>
</evidence>
<protein>
    <recommendedName>
        <fullName evidence="8">Transport permease protein</fullName>
    </recommendedName>
</protein>
<keyword evidence="3 8" id="KW-0813">Transport</keyword>
<dbReference type="Proteomes" id="UP000064893">
    <property type="component" value="Chromosome"/>
</dbReference>
<organism evidence="10 11">
    <name type="scientific">Salinivirga cyanobacteriivorans</name>
    <dbReference type="NCBI Taxonomy" id="1307839"/>
    <lineage>
        <taxon>Bacteria</taxon>
        <taxon>Pseudomonadati</taxon>
        <taxon>Bacteroidota</taxon>
        <taxon>Bacteroidia</taxon>
        <taxon>Bacteroidales</taxon>
        <taxon>Salinivirgaceae</taxon>
        <taxon>Salinivirga</taxon>
    </lineage>
</organism>
<dbReference type="Gene3D" id="3.40.1710.10">
    <property type="entry name" value="abc type-2 transporter like domain"/>
    <property type="match status" value="1"/>
</dbReference>
<evidence type="ECO:0000256" key="7">
    <source>
        <dbReference type="ARBA" id="ARBA00023136"/>
    </source>
</evidence>
<evidence type="ECO:0000256" key="4">
    <source>
        <dbReference type="ARBA" id="ARBA00022475"/>
    </source>
</evidence>
<dbReference type="Pfam" id="PF12698">
    <property type="entry name" value="ABC2_membrane_3"/>
    <property type="match status" value="1"/>
</dbReference>
<dbReference type="GO" id="GO:0043190">
    <property type="term" value="C:ATP-binding cassette (ABC) transporter complex"/>
    <property type="evidence" value="ECO:0007669"/>
    <property type="project" value="InterPro"/>
</dbReference>
<dbReference type="InterPro" id="IPR013525">
    <property type="entry name" value="ABC2_TM"/>
</dbReference>
<dbReference type="PANTHER" id="PTHR30294:SF29">
    <property type="entry name" value="MULTIDRUG ABC TRANSPORTER PERMEASE YBHS-RELATED"/>
    <property type="match status" value="1"/>
</dbReference>
<evidence type="ECO:0000256" key="5">
    <source>
        <dbReference type="ARBA" id="ARBA00022692"/>
    </source>
</evidence>